<accession>A0A518CNN6</accession>
<dbReference type="Proteomes" id="UP000317178">
    <property type="component" value="Chromosome"/>
</dbReference>
<protein>
    <recommendedName>
        <fullName evidence="3">MetA-pathway of phenol degradation</fullName>
    </recommendedName>
</protein>
<name>A0A518CNN6_9PLAN</name>
<dbReference type="Pfam" id="PF13557">
    <property type="entry name" value="Phenol_MetA_deg"/>
    <property type="match status" value="1"/>
</dbReference>
<dbReference type="AlphaFoldDB" id="A0A518CNN6"/>
<organism evidence="1 2">
    <name type="scientific">Polystyrenella longa</name>
    <dbReference type="NCBI Taxonomy" id="2528007"/>
    <lineage>
        <taxon>Bacteria</taxon>
        <taxon>Pseudomonadati</taxon>
        <taxon>Planctomycetota</taxon>
        <taxon>Planctomycetia</taxon>
        <taxon>Planctomycetales</taxon>
        <taxon>Planctomycetaceae</taxon>
        <taxon>Polystyrenella</taxon>
    </lineage>
</organism>
<evidence type="ECO:0008006" key="3">
    <source>
        <dbReference type="Google" id="ProtNLM"/>
    </source>
</evidence>
<dbReference type="RefSeq" id="WP_144996073.1">
    <property type="nucleotide sequence ID" value="NZ_CP036281.1"/>
</dbReference>
<gene>
    <name evidence="1" type="ORF">Pla110_25730</name>
</gene>
<dbReference type="InterPro" id="IPR025737">
    <property type="entry name" value="FApF"/>
</dbReference>
<proteinExistence type="predicted"/>
<reference evidence="1 2" key="1">
    <citation type="submission" date="2019-02" db="EMBL/GenBank/DDBJ databases">
        <title>Deep-cultivation of Planctomycetes and their phenomic and genomic characterization uncovers novel biology.</title>
        <authorList>
            <person name="Wiegand S."/>
            <person name="Jogler M."/>
            <person name="Boedeker C."/>
            <person name="Pinto D."/>
            <person name="Vollmers J."/>
            <person name="Rivas-Marin E."/>
            <person name="Kohn T."/>
            <person name="Peeters S.H."/>
            <person name="Heuer A."/>
            <person name="Rast P."/>
            <person name="Oberbeckmann S."/>
            <person name="Bunk B."/>
            <person name="Jeske O."/>
            <person name="Meyerdierks A."/>
            <person name="Storesund J.E."/>
            <person name="Kallscheuer N."/>
            <person name="Luecker S."/>
            <person name="Lage O.M."/>
            <person name="Pohl T."/>
            <person name="Merkel B.J."/>
            <person name="Hornburger P."/>
            <person name="Mueller R.-W."/>
            <person name="Bruemmer F."/>
            <person name="Labrenz M."/>
            <person name="Spormann A.M."/>
            <person name="Op den Camp H."/>
            <person name="Overmann J."/>
            <person name="Amann R."/>
            <person name="Jetten M.S.M."/>
            <person name="Mascher T."/>
            <person name="Medema M.H."/>
            <person name="Devos D.P."/>
            <person name="Kaster A.-K."/>
            <person name="Ovreas L."/>
            <person name="Rohde M."/>
            <person name="Galperin M.Y."/>
            <person name="Jogler C."/>
        </authorList>
    </citation>
    <scope>NUCLEOTIDE SEQUENCE [LARGE SCALE GENOMIC DNA]</scope>
    <source>
        <strain evidence="1 2">Pla110</strain>
    </source>
</reference>
<dbReference type="OrthoDB" id="257472at2"/>
<dbReference type="EMBL" id="CP036281">
    <property type="protein sequence ID" value="QDU80837.1"/>
    <property type="molecule type" value="Genomic_DNA"/>
</dbReference>
<evidence type="ECO:0000313" key="1">
    <source>
        <dbReference type="EMBL" id="QDU80837.1"/>
    </source>
</evidence>
<sequence length="311" mass="34346">MLITRSFVHIYSLLAFCGMLAFDNLQLKADERFYYGEALEGVSRLSFDNSSSGKTLWNWGNPIEQYNGLAEPLVTDRPDFTEASSTVGKGVTQLEFGYTYGYNSDGGESGKSHTFGEPLLRHGLYADWLELRVGLAPIQESTRSQGNKTTTSGLEDLYLGFKVALTSQDQFLPEMALIPQMTVPTGSEAFSDDRVLPGANWIYSWELTDTISTAGSTQFNIAVDEETASSYTEWAQSWTVATSLSDKTGMYTEWFAFFPDDADTAQVEHYLNGGFTYLVNDDIQLDVRAGTGLNGAAEDFFTGVGMSIRFP</sequence>
<keyword evidence="2" id="KW-1185">Reference proteome</keyword>
<evidence type="ECO:0000313" key="2">
    <source>
        <dbReference type="Proteomes" id="UP000317178"/>
    </source>
</evidence>
<dbReference type="KEGG" id="plon:Pla110_25730"/>